<dbReference type="AlphaFoldDB" id="A0A369JAD1"/>
<protein>
    <submittedName>
        <fullName evidence="1">Uncharacterized protein</fullName>
    </submittedName>
</protein>
<organism evidence="1 2">
    <name type="scientific">Hypsizygus marmoreus</name>
    <name type="common">White beech mushroom</name>
    <name type="synonym">Agaricus marmoreus</name>
    <dbReference type="NCBI Taxonomy" id="39966"/>
    <lineage>
        <taxon>Eukaryota</taxon>
        <taxon>Fungi</taxon>
        <taxon>Dikarya</taxon>
        <taxon>Basidiomycota</taxon>
        <taxon>Agaricomycotina</taxon>
        <taxon>Agaricomycetes</taxon>
        <taxon>Agaricomycetidae</taxon>
        <taxon>Agaricales</taxon>
        <taxon>Tricholomatineae</taxon>
        <taxon>Lyophyllaceae</taxon>
        <taxon>Hypsizygus</taxon>
    </lineage>
</organism>
<proteinExistence type="predicted"/>
<comment type="caution">
    <text evidence="1">The sequence shown here is derived from an EMBL/GenBank/DDBJ whole genome shotgun (WGS) entry which is preliminary data.</text>
</comment>
<dbReference type="Proteomes" id="UP000076154">
    <property type="component" value="Unassembled WGS sequence"/>
</dbReference>
<sequence length="182" mass="20824">MIIHSELCTRFYTHTSLNPFRLQLYLCHVDSASEANLRLSGVLHLPDPQDTYRATPATPSHSDARSLLDSLSFHNPPSSSPYHHTTDPYNKSPRIAFSTNTSLNPSLLPAYVTQMYHERSYDCAVDGYHCWPEERGVDCERHEEEDGECTFYHRFVAAIPVWLFHDTILPRTAARTSMMAPR</sequence>
<dbReference type="EMBL" id="LUEZ02000087">
    <property type="protein sequence ID" value="RDB18818.1"/>
    <property type="molecule type" value="Genomic_DNA"/>
</dbReference>
<reference evidence="1" key="1">
    <citation type="submission" date="2018-04" db="EMBL/GenBank/DDBJ databases">
        <title>Whole genome sequencing of Hypsizygus marmoreus.</title>
        <authorList>
            <person name="Choi I.-G."/>
            <person name="Min B."/>
            <person name="Kim J.-G."/>
            <person name="Kim S."/>
            <person name="Oh Y.-L."/>
            <person name="Kong W.-S."/>
            <person name="Park H."/>
            <person name="Jeong J."/>
            <person name="Song E.-S."/>
        </authorList>
    </citation>
    <scope>NUCLEOTIDE SEQUENCE [LARGE SCALE GENOMIC DNA]</scope>
    <source>
        <strain evidence="1">51987-8</strain>
    </source>
</reference>
<evidence type="ECO:0000313" key="1">
    <source>
        <dbReference type="EMBL" id="RDB18818.1"/>
    </source>
</evidence>
<dbReference type="InParanoid" id="A0A369JAD1"/>
<gene>
    <name evidence="1" type="ORF">Hypma_014566</name>
</gene>
<keyword evidence="2" id="KW-1185">Reference proteome</keyword>
<name>A0A369JAD1_HYPMA</name>
<accession>A0A369JAD1</accession>
<evidence type="ECO:0000313" key="2">
    <source>
        <dbReference type="Proteomes" id="UP000076154"/>
    </source>
</evidence>